<dbReference type="PANTHER" id="PTHR43386:SF25">
    <property type="entry name" value="PEPTIDE ABC TRANSPORTER PERMEASE PROTEIN"/>
    <property type="match status" value="1"/>
</dbReference>
<feature type="transmembrane region" description="Helical" evidence="7">
    <location>
        <begin position="266"/>
        <end position="288"/>
    </location>
</feature>
<dbReference type="AlphaFoldDB" id="A0A6M3ZML4"/>
<dbReference type="GO" id="GO:0005886">
    <property type="term" value="C:plasma membrane"/>
    <property type="evidence" value="ECO:0007669"/>
    <property type="project" value="UniProtKB-SubCell"/>
</dbReference>
<keyword evidence="6 7" id="KW-0472">Membrane</keyword>
<comment type="subcellular location">
    <subcellularLocation>
        <location evidence="1 7">Cell membrane</location>
        <topology evidence="1 7">Multi-pass membrane protein</topology>
    </subcellularLocation>
</comment>
<dbReference type="InterPro" id="IPR035906">
    <property type="entry name" value="MetI-like_sf"/>
</dbReference>
<evidence type="ECO:0000256" key="7">
    <source>
        <dbReference type="RuleBase" id="RU363032"/>
    </source>
</evidence>
<dbReference type="InterPro" id="IPR000515">
    <property type="entry name" value="MetI-like"/>
</dbReference>
<feature type="domain" description="ABC transmembrane type-1" evidence="9">
    <location>
        <begin position="99"/>
        <end position="288"/>
    </location>
</feature>
<evidence type="ECO:0000313" key="10">
    <source>
        <dbReference type="EMBL" id="QJP99660.1"/>
    </source>
</evidence>
<dbReference type="PROSITE" id="PS50928">
    <property type="entry name" value="ABC_TM1"/>
    <property type="match status" value="1"/>
</dbReference>
<dbReference type="EMBL" id="CP008956">
    <property type="protein sequence ID" value="QJP99660.1"/>
    <property type="molecule type" value="Genomic_DNA"/>
</dbReference>
<evidence type="ECO:0000256" key="2">
    <source>
        <dbReference type="ARBA" id="ARBA00022448"/>
    </source>
</evidence>
<keyword evidence="2 7" id="KW-0813">Transport</keyword>
<dbReference type="Proteomes" id="UP000501648">
    <property type="component" value="Chromosome"/>
</dbReference>
<dbReference type="InterPro" id="IPR050366">
    <property type="entry name" value="BP-dependent_transpt_permease"/>
</dbReference>
<name>A0A6M3ZML4_9BURK</name>
<dbReference type="CDD" id="cd06261">
    <property type="entry name" value="TM_PBP2"/>
    <property type="match status" value="1"/>
</dbReference>
<dbReference type="Gene3D" id="1.10.3720.10">
    <property type="entry name" value="MetI-like"/>
    <property type="match status" value="1"/>
</dbReference>
<dbReference type="RefSeq" id="WP_017453851.1">
    <property type="nucleotide sequence ID" value="NZ_CP008956.1"/>
</dbReference>
<evidence type="ECO:0000256" key="3">
    <source>
        <dbReference type="ARBA" id="ARBA00022475"/>
    </source>
</evidence>
<dbReference type="Pfam" id="PF12911">
    <property type="entry name" value="OppC_N"/>
    <property type="match status" value="1"/>
</dbReference>
<feature type="region of interest" description="Disordered" evidence="8">
    <location>
        <begin position="1"/>
        <end position="31"/>
    </location>
</feature>
<dbReference type="InterPro" id="IPR025966">
    <property type="entry name" value="OppC_N"/>
</dbReference>
<gene>
    <name evidence="10" type="ORF">C798_05295</name>
</gene>
<feature type="transmembrane region" description="Helical" evidence="7">
    <location>
        <begin position="37"/>
        <end position="55"/>
    </location>
</feature>
<comment type="similarity">
    <text evidence="7">Belongs to the binding-protein-dependent transport system permease family.</text>
</comment>
<sequence>MKALHDTTATEAAGSTPAAAGAPAPTSPPKRVRRHSTMAWIGMAIVGFWILMAILGPSISPYDATAIVDTDVFTGMSHKFLLGTDYLGRDMLSRILFGTRATIGLALVSTVLASLSGTAIALFAAFSGGWRDAIISRALDALISIPSKMFALMMVATFGSSMWLLVLTAAITYMPGAFRIARSLAVNVQAMEYVQAARARGEGVWYIMTVEMLPNMIRPVLADFGLRFVYVVLLLSGLSFLSLGVQPPDADWGSLVRENISGLGEGALAVIMPALAIASLTIGVNLLIDNLRGKRAAKE</sequence>
<reference evidence="10 11" key="1">
    <citation type="journal article" date="2012" name="J. Bacteriol.">
        <title>Genome sequence of the pathogenic Herbaspirillum seropedicae strain Os34, isolated from rice roots.</title>
        <authorList>
            <person name="Ye W."/>
            <person name="Ye S."/>
            <person name="Liu J."/>
            <person name="Chang S."/>
            <person name="Chen M."/>
            <person name="Zhu B."/>
            <person name="Guo L."/>
            <person name="An Q."/>
        </authorList>
    </citation>
    <scope>NUCLEOTIDE SEQUENCE [LARGE SCALE GENOMIC DNA]</scope>
    <source>
        <strain evidence="10 11">Os34</strain>
    </source>
</reference>
<dbReference type="GO" id="GO:0055085">
    <property type="term" value="P:transmembrane transport"/>
    <property type="evidence" value="ECO:0007669"/>
    <property type="project" value="InterPro"/>
</dbReference>
<evidence type="ECO:0000256" key="5">
    <source>
        <dbReference type="ARBA" id="ARBA00022989"/>
    </source>
</evidence>
<feature type="transmembrane region" description="Helical" evidence="7">
    <location>
        <begin position="224"/>
        <end position="246"/>
    </location>
</feature>
<proteinExistence type="inferred from homology"/>
<dbReference type="PANTHER" id="PTHR43386">
    <property type="entry name" value="OLIGOPEPTIDE TRANSPORT SYSTEM PERMEASE PROTEIN APPC"/>
    <property type="match status" value="1"/>
</dbReference>
<evidence type="ECO:0000256" key="1">
    <source>
        <dbReference type="ARBA" id="ARBA00004651"/>
    </source>
</evidence>
<protein>
    <submittedName>
        <fullName evidence="10">ABC transporter permease</fullName>
    </submittedName>
</protein>
<feature type="compositionally biased region" description="Low complexity" evidence="8">
    <location>
        <begin position="7"/>
        <end position="24"/>
    </location>
</feature>
<feature type="transmembrane region" description="Helical" evidence="7">
    <location>
        <begin position="101"/>
        <end position="126"/>
    </location>
</feature>
<keyword evidence="5 7" id="KW-1133">Transmembrane helix</keyword>
<organism evidence="10 11">
    <name type="scientific">Herbaspirillum rubrisubalbicans Os34</name>
    <dbReference type="NCBI Taxonomy" id="1235827"/>
    <lineage>
        <taxon>Bacteria</taxon>
        <taxon>Pseudomonadati</taxon>
        <taxon>Pseudomonadota</taxon>
        <taxon>Betaproteobacteria</taxon>
        <taxon>Burkholderiales</taxon>
        <taxon>Oxalobacteraceae</taxon>
        <taxon>Herbaspirillum</taxon>
    </lineage>
</organism>
<dbReference type="Pfam" id="PF00528">
    <property type="entry name" value="BPD_transp_1"/>
    <property type="match status" value="1"/>
</dbReference>
<keyword evidence="3" id="KW-1003">Cell membrane</keyword>
<evidence type="ECO:0000256" key="6">
    <source>
        <dbReference type="ARBA" id="ARBA00023136"/>
    </source>
</evidence>
<evidence type="ECO:0000256" key="8">
    <source>
        <dbReference type="SAM" id="MobiDB-lite"/>
    </source>
</evidence>
<keyword evidence="4 7" id="KW-0812">Transmembrane</keyword>
<evidence type="ECO:0000259" key="9">
    <source>
        <dbReference type="PROSITE" id="PS50928"/>
    </source>
</evidence>
<accession>A0A6M3ZML4</accession>
<evidence type="ECO:0000256" key="4">
    <source>
        <dbReference type="ARBA" id="ARBA00022692"/>
    </source>
</evidence>
<evidence type="ECO:0000313" key="11">
    <source>
        <dbReference type="Proteomes" id="UP000501648"/>
    </source>
</evidence>
<dbReference type="SUPFAM" id="SSF161098">
    <property type="entry name" value="MetI-like"/>
    <property type="match status" value="1"/>
</dbReference>